<dbReference type="FunFam" id="2.60.40.1120:FF:000003">
    <property type="entry name" value="Outer membrane protein Omp121"/>
    <property type="match status" value="1"/>
</dbReference>
<keyword evidence="1" id="KW-1134">Transmembrane beta strand</keyword>
<dbReference type="NCBIfam" id="TIGR04057">
    <property type="entry name" value="SusC_RagA_signa"/>
    <property type="match status" value="1"/>
</dbReference>
<comment type="subcellular location">
    <subcellularLocation>
        <location evidence="1">Cell outer membrane</location>
        <topology evidence="1">Multi-pass membrane protein</topology>
    </subcellularLocation>
</comment>
<dbReference type="EMBL" id="SNRX01000033">
    <property type="protein sequence ID" value="KAA6301014.1"/>
    <property type="molecule type" value="Genomic_DNA"/>
</dbReference>
<comment type="similarity">
    <text evidence="1">Belongs to the TonB-dependent receptor family.</text>
</comment>
<comment type="caution">
    <text evidence="4">The sequence shown here is derived from an EMBL/GenBank/DDBJ whole genome shotgun (WGS) entry which is preliminary data.</text>
</comment>
<dbReference type="Pfam" id="PF13715">
    <property type="entry name" value="CarbopepD_reg_2"/>
    <property type="match status" value="1"/>
</dbReference>
<evidence type="ECO:0000256" key="1">
    <source>
        <dbReference type="PROSITE-ProRule" id="PRU01360"/>
    </source>
</evidence>
<keyword evidence="1" id="KW-0472">Membrane</keyword>
<keyword evidence="1" id="KW-0812">Transmembrane</keyword>
<dbReference type="GO" id="GO:0009279">
    <property type="term" value="C:cell outer membrane"/>
    <property type="evidence" value="ECO:0007669"/>
    <property type="project" value="UniProtKB-SubCell"/>
</dbReference>
<dbReference type="NCBIfam" id="TIGR04056">
    <property type="entry name" value="OMP_RagA_SusC"/>
    <property type="match status" value="1"/>
</dbReference>
<dbReference type="PROSITE" id="PS52016">
    <property type="entry name" value="TONB_DEPENDENT_REC_3"/>
    <property type="match status" value="1"/>
</dbReference>
<dbReference type="InterPro" id="IPR008969">
    <property type="entry name" value="CarboxyPept-like_regulatory"/>
</dbReference>
<sequence length="1055" mass="117885">MKDKRKGFNWDTLRKLLLLALCICSCTLSLFAQRNVTVTGILTDENSETMPGVSILVQGSTRGVITDVDGSFKIDVKPDDALIVSFLGYETQTIKVGGRQKINVQLQPKANELDEVTVVAFGKQKKESMISSIQTVNANELRVPSSNLTTAFAGRIAGMISYQTSGEPGYDNASFFIRGVTTFGAGKVDPLILIDNVEVSTSDLAKYHPDDIASFSILKDATATALYGARGANGVILVTTKEGREGKAKVSFRLENSWSSPTSTVEMADPITYMELANEAVSTRNPLAPTPYSRRKIESTMDPNRNQYVYPAVDWMDMLTKNTAVNQRANLSISGGGEIARYYIAGSFTQDNGILKVDKRNNFNTNVNYKKYLIRSNININLTKTTEAIIRVHGSFDDYAGPITGGSDMYKRILQVSPVRFPAYYEPDALYSQSAHILFGGFQSDRYLNPYAELVKGYKEESKSVMMAQLELKQDFGKWVNGLTGRLLGNTTRNAAFDLNRSYSPFYYEVGNYDRFADIYTLRELNPTTGTEDIRYNFGDKTVNSSFYGEVSIAYNRTFSEQHTVSGMLVGTIRNYMTANAGTLAASLPTRNQGIAGRFTYGYDNRYLTEFNFGYNGSEKFDKGHRWGFFPSFGVGWNVSNESFWTGALKDTVSKLKIRGTYGLAGNDDISQTRFFYISEVILGGGGGYSTGLNFDGTSRNGVRINNYANPNIGWEKSYKSNLGLELGLFQGKIEIQADFFQEHRTNILQSRADIPSEIGLWNTPQVNVGEANGKGIDVSVDYNHNINKNAWLVGRANFTYARSTYQYYEEPDYEMLETPWRSRKGNAVSQQWGYVAERLFIDEEDRLASARQDFGEYMAGDIKYKDMNGDNVINEMDLVPIGHPTTPEINYGFGLSAGYKTFDISIFFQGSARSSFWIDAAAMSPFYSRVPSGQTQIYETGLAKFIADDHWSELSQNPNAGWPRLSDKLIANNNQRSTWFMQNSSFLRLKSAEIGYSLPGKWASRVRLESCRFYLSGTNLLLLSKFKLWDVEMGGNGLNYPLQRVINLGVNLSF</sequence>
<dbReference type="InterPro" id="IPR039426">
    <property type="entry name" value="TonB-dep_rcpt-like"/>
</dbReference>
<proteinExistence type="inferred from homology"/>
<dbReference type="InterPro" id="IPR037066">
    <property type="entry name" value="Plug_dom_sf"/>
</dbReference>
<dbReference type="Proteomes" id="UP000324575">
    <property type="component" value="Unassembled WGS sequence"/>
</dbReference>
<reference evidence="4 5" key="1">
    <citation type="submission" date="2019-03" db="EMBL/GenBank/DDBJ databases">
        <title>Single cell metagenomics reveals metabolic interactions within the superorganism composed of flagellate Streblomastix strix and complex community of Bacteroidetes bacteria on its surface.</title>
        <authorList>
            <person name="Treitli S.C."/>
            <person name="Kolisko M."/>
            <person name="Husnik F."/>
            <person name="Keeling P."/>
            <person name="Hampl V."/>
        </authorList>
    </citation>
    <scope>NUCLEOTIDE SEQUENCE [LARGE SCALE GENOMIC DNA]</scope>
    <source>
        <strain evidence="4">St1</strain>
    </source>
</reference>
<dbReference type="Gene3D" id="2.170.130.10">
    <property type="entry name" value="TonB-dependent receptor, plug domain"/>
    <property type="match status" value="1"/>
</dbReference>
<feature type="signal peptide" evidence="2">
    <location>
        <begin position="1"/>
        <end position="32"/>
    </location>
</feature>
<name>A0A5M8NY48_9BACT</name>
<dbReference type="FunFam" id="2.170.130.10:FF:000003">
    <property type="entry name" value="SusC/RagA family TonB-linked outer membrane protein"/>
    <property type="match status" value="1"/>
</dbReference>
<keyword evidence="1" id="KW-0998">Cell outer membrane</keyword>
<accession>A0A5M8NY48</accession>
<feature type="domain" description="TonB-dependent receptor plug" evidence="3">
    <location>
        <begin position="126"/>
        <end position="235"/>
    </location>
</feature>
<evidence type="ECO:0000256" key="2">
    <source>
        <dbReference type="SAM" id="SignalP"/>
    </source>
</evidence>
<dbReference type="SUPFAM" id="SSF49464">
    <property type="entry name" value="Carboxypeptidase regulatory domain-like"/>
    <property type="match status" value="1"/>
</dbReference>
<protein>
    <submittedName>
        <fullName evidence="4">TonB-dependent receptor SusC</fullName>
    </submittedName>
</protein>
<dbReference type="Gene3D" id="2.60.40.1120">
    <property type="entry name" value="Carboxypeptidase-like, regulatory domain"/>
    <property type="match status" value="1"/>
</dbReference>
<keyword evidence="2" id="KW-0732">Signal</keyword>
<evidence type="ECO:0000259" key="3">
    <source>
        <dbReference type="Pfam" id="PF07715"/>
    </source>
</evidence>
<keyword evidence="4" id="KW-0675">Receptor</keyword>
<dbReference type="Pfam" id="PF07715">
    <property type="entry name" value="Plug"/>
    <property type="match status" value="1"/>
</dbReference>
<dbReference type="InterPro" id="IPR023996">
    <property type="entry name" value="TonB-dep_OMP_SusC/RagA"/>
</dbReference>
<evidence type="ECO:0000313" key="4">
    <source>
        <dbReference type="EMBL" id="KAA6301014.1"/>
    </source>
</evidence>
<gene>
    <name evidence="4" type="ORF">EZS26_002829</name>
</gene>
<dbReference type="InterPro" id="IPR012910">
    <property type="entry name" value="Plug_dom"/>
</dbReference>
<dbReference type="InterPro" id="IPR023997">
    <property type="entry name" value="TonB-dep_OMP_SusC/RagA_CS"/>
</dbReference>
<dbReference type="AlphaFoldDB" id="A0A5M8NY48"/>
<evidence type="ECO:0000313" key="5">
    <source>
        <dbReference type="Proteomes" id="UP000324575"/>
    </source>
</evidence>
<organism evidence="4 5">
    <name type="scientific">Candidatus Ordinivivax streblomastigis</name>
    <dbReference type="NCBI Taxonomy" id="2540710"/>
    <lineage>
        <taxon>Bacteria</taxon>
        <taxon>Pseudomonadati</taxon>
        <taxon>Bacteroidota</taxon>
        <taxon>Bacteroidia</taxon>
        <taxon>Bacteroidales</taxon>
        <taxon>Candidatus Ordinivivax</taxon>
    </lineage>
</organism>
<feature type="chain" id="PRO_5024446748" evidence="2">
    <location>
        <begin position="33"/>
        <end position="1055"/>
    </location>
</feature>
<keyword evidence="1" id="KW-0813">Transport</keyword>
<dbReference type="SUPFAM" id="SSF56935">
    <property type="entry name" value="Porins"/>
    <property type="match status" value="1"/>
</dbReference>